<feature type="transmembrane region" description="Helical" evidence="8">
    <location>
        <begin position="221"/>
        <end position="238"/>
    </location>
</feature>
<feature type="transmembrane region" description="Helical" evidence="8">
    <location>
        <begin position="44"/>
        <end position="61"/>
    </location>
</feature>
<dbReference type="AlphaFoldDB" id="A0A1M7BFP7"/>
<dbReference type="InterPro" id="IPR002781">
    <property type="entry name" value="TM_pro_TauE-like"/>
</dbReference>
<feature type="transmembrane region" description="Helical" evidence="8">
    <location>
        <begin position="127"/>
        <end position="152"/>
    </location>
</feature>
<keyword evidence="3" id="KW-0813">Transport</keyword>
<sequence>MDLFSLITLAIGIFAGFYVQSAMGFAGSLVALPILLLKFQLPEAIAYISLFYVFSSIFLIYREWVFIDKKTILDLSITSIVGVVLGILVLSFSKPIFLKRMLGAFILAYVLYSLLGKRELNLRNAGILGIGILAGFFSGVFSTGGPLYIICVENRVKKINAIRATMIGILGLVTLTRIPTLALSGILNIEQCKYAAIIFPIFLLAQFLGRKTFNISGKSHYKKSILFLLMLSGFSLLLR</sequence>
<evidence type="ECO:0000256" key="4">
    <source>
        <dbReference type="ARBA" id="ARBA00022475"/>
    </source>
</evidence>
<dbReference type="Proteomes" id="UP000198940">
    <property type="component" value="Unassembled WGS sequence"/>
</dbReference>
<evidence type="ECO:0000256" key="8">
    <source>
        <dbReference type="RuleBase" id="RU363041"/>
    </source>
</evidence>
<dbReference type="OrthoDB" id="1347108at2"/>
<keyword evidence="7 8" id="KW-0472">Membrane</keyword>
<feature type="transmembrane region" description="Helical" evidence="8">
    <location>
        <begin position="6"/>
        <end position="37"/>
    </location>
</feature>
<evidence type="ECO:0000256" key="2">
    <source>
        <dbReference type="ARBA" id="ARBA00009142"/>
    </source>
</evidence>
<dbReference type="Pfam" id="PF01925">
    <property type="entry name" value="TauE"/>
    <property type="match status" value="1"/>
</dbReference>
<gene>
    <name evidence="9" type="ORF">SAMN04487891_110144</name>
    <name evidence="10" type="ORF">SAMN05216293_3706</name>
</gene>
<dbReference type="RefSeq" id="WP_072882355.1">
    <property type="nucleotide sequence ID" value="NZ_FOKU01000010.1"/>
</dbReference>
<dbReference type="PANTHER" id="PTHR30269:SF37">
    <property type="entry name" value="MEMBRANE TRANSPORTER PROTEIN"/>
    <property type="match status" value="1"/>
</dbReference>
<feature type="transmembrane region" description="Helical" evidence="8">
    <location>
        <begin position="164"/>
        <end position="187"/>
    </location>
</feature>
<comment type="caution">
    <text evidence="10">The sequence shown here is derived from an EMBL/GenBank/DDBJ whole genome shotgun (WGS) entry which is preliminary data.</text>
</comment>
<evidence type="ECO:0000256" key="1">
    <source>
        <dbReference type="ARBA" id="ARBA00004651"/>
    </source>
</evidence>
<evidence type="ECO:0000256" key="5">
    <source>
        <dbReference type="ARBA" id="ARBA00022692"/>
    </source>
</evidence>
<keyword evidence="5 8" id="KW-0812">Transmembrane</keyword>
<dbReference type="PANTHER" id="PTHR30269">
    <property type="entry name" value="TRANSMEMBRANE PROTEIN YFCA"/>
    <property type="match status" value="1"/>
</dbReference>
<keyword evidence="6 8" id="KW-1133">Transmembrane helix</keyword>
<proteinExistence type="inferred from homology"/>
<dbReference type="Proteomes" id="UP000184031">
    <property type="component" value="Unassembled WGS sequence"/>
</dbReference>
<keyword evidence="12" id="KW-1185">Reference proteome</keyword>
<evidence type="ECO:0000313" key="10">
    <source>
        <dbReference type="EMBL" id="SHL53832.1"/>
    </source>
</evidence>
<dbReference type="STRING" id="1055723.SAMN05216293_3706"/>
<evidence type="ECO:0000256" key="6">
    <source>
        <dbReference type="ARBA" id="ARBA00022989"/>
    </source>
</evidence>
<dbReference type="InterPro" id="IPR052017">
    <property type="entry name" value="TSUP"/>
</dbReference>
<protein>
    <recommendedName>
        <fullName evidence="8">Probable membrane transporter protein</fullName>
    </recommendedName>
</protein>
<comment type="subcellular location">
    <subcellularLocation>
        <location evidence="1 8">Cell membrane</location>
        <topology evidence="1 8">Multi-pass membrane protein</topology>
    </subcellularLocation>
</comment>
<evidence type="ECO:0000313" key="12">
    <source>
        <dbReference type="Proteomes" id="UP000198940"/>
    </source>
</evidence>
<reference evidence="10 11" key="1">
    <citation type="submission" date="2016-11" db="EMBL/GenBank/DDBJ databases">
        <authorList>
            <person name="Varghese N."/>
            <person name="Submissions S."/>
        </authorList>
    </citation>
    <scope>NUCLEOTIDE SEQUENCE [LARGE SCALE GENOMIC DNA]</scope>
    <source>
        <strain evidence="10 11">CGMCC 1.12174</strain>
        <strain evidence="9 12">DSM 26351</strain>
    </source>
</reference>
<feature type="transmembrane region" description="Helical" evidence="8">
    <location>
        <begin position="97"/>
        <end position="115"/>
    </location>
</feature>
<accession>A0A1M7BFP7</accession>
<evidence type="ECO:0000313" key="9">
    <source>
        <dbReference type="EMBL" id="SFC40485.1"/>
    </source>
</evidence>
<keyword evidence="4 8" id="KW-1003">Cell membrane</keyword>
<feature type="transmembrane region" description="Helical" evidence="8">
    <location>
        <begin position="73"/>
        <end position="90"/>
    </location>
</feature>
<organism evidence="10 11">
    <name type="scientific">Flagellimonas taeanensis</name>
    <dbReference type="NCBI Taxonomy" id="1005926"/>
    <lineage>
        <taxon>Bacteria</taxon>
        <taxon>Pseudomonadati</taxon>
        <taxon>Bacteroidota</taxon>
        <taxon>Flavobacteriia</taxon>
        <taxon>Flavobacteriales</taxon>
        <taxon>Flavobacteriaceae</taxon>
        <taxon>Flagellimonas</taxon>
    </lineage>
</organism>
<evidence type="ECO:0000256" key="3">
    <source>
        <dbReference type="ARBA" id="ARBA00022448"/>
    </source>
</evidence>
<dbReference type="GO" id="GO:0005886">
    <property type="term" value="C:plasma membrane"/>
    <property type="evidence" value="ECO:0007669"/>
    <property type="project" value="UniProtKB-SubCell"/>
</dbReference>
<evidence type="ECO:0000256" key="7">
    <source>
        <dbReference type="ARBA" id="ARBA00023136"/>
    </source>
</evidence>
<dbReference type="EMBL" id="FRAT01000011">
    <property type="protein sequence ID" value="SHL53832.1"/>
    <property type="molecule type" value="Genomic_DNA"/>
</dbReference>
<evidence type="ECO:0000313" key="11">
    <source>
        <dbReference type="Proteomes" id="UP000184031"/>
    </source>
</evidence>
<name>A0A1M7BFP7_9FLAO</name>
<feature type="transmembrane region" description="Helical" evidence="8">
    <location>
        <begin position="193"/>
        <end position="209"/>
    </location>
</feature>
<comment type="similarity">
    <text evidence="2 8">Belongs to the 4-toluene sulfonate uptake permease (TSUP) (TC 2.A.102) family.</text>
</comment>
<dbReference type="EMBL" id="FOKU01000010">
    <property type="protein sequence ID" value="SFC40485.1"/>
    <property type="molecule type" value="Genomic_DNA"/>
</dbReference>